<dbReference type="Gene3D" id="1.25.40.10">
    <property type="entry name" value="Tetratricopeptide repeat domain"/>
    <property type="match status" value="2"/>
</dbReference>
<evidence type="ECO:0000256" key="3">
    <source>
        <dbReference type="SAM" id="MobiDB-lite"/>
    </source>
</evidence>
<evidence type="ECO:0000256" key="2">
    <source>
        <dbReference type="ARBA" id="ARBA00022803"/>
    </source>
</evidence>
<dbReference type="PANTHER" id="PTHR45586">
    <property type="entry name" value="TPR REPEAT-CONTAINING PROTEIN PA4667"/>
    <property type="match status" value="1"/>
</dbReference>
<evidence type="ECO:0000313" key="4">
    <source>
        <dbReference type="EMBL" id="HGY09151.1"/>
    </source>
</evidence>
<dbReference type="Gene3D" id="3.40.50.150">
    <property type="entry name" value="Vaccinia Virus protein VP39"/>
    <property type="match status" value="1"/>
</dbReference>
<dbReference type="Proteomes" id="UP000885759">
    <property type="component" value="Unassembled WGS sequence"/>
</dbReference>
<reference evidence="4" key="1">
    <citation type="journal article" date="2020" name="mSystems">
        <title>Genome- and Community-Level Interaction Insights into Carbon Utilization and Element Cycling Functions of Hydrothermarchaeota in Hydrothermal Sediment.</title>
        <authorList>
            <person name="Zhou Z."/>
            <person name="Liu Y."/>
            <person name="Xu W."/>
            <person name="Pan J."/>
            <person name="Luo Z.H."/>
            <person name="Li M."/>
        </authorList>
    </citation>
    <scope>NUCLEOTIDE SEQUENCE [LARGE SCALE GENOMIC DNA]</scope>
    <source>
        <strain evidence="4">HyVt-570</strain>
    </source>
</reference>
<dbReference type="PANTHER" id="PTHR45586:SF1">
    <property type="entry name" value="LIPOPOLYSACCHARIDE ASSEMBLY PROTEIN B"/>
    <property type="match status" value="1"/>
</dbReference>
<gene>
    <name evidence="4" type="ORF">ENK37_03720</name>
</gene>
<accession>A0A7C4V5P2</accession>
<dbReference type="CDD" id="cd02440">
    <property type="entry name" value="AdoMet_MTases"/>
    <property type="match status" value="1"/>
</dbReference>
<proteinExistence type="predicted"/>
<name>A0A7C4V5P2_9DEIN</name>
<dbReference type="SUPFAM" id="SSF53335">
    <property type="entry name" value="S-adenosyl-L-methionine-dependent methyltransferases"/>
    <property type="match status" value="1"/>
</dbReference>
<feature type="compositionally biased region" description="Low complexity" evidence="3">
    <location>
        <begin position="271"/>
        <end position="280"/>
    </location>
</feature>
<dbReference type="InterPro" id="IPR018506">
    <property type="entry name" value="Cyt_B5_heme-BS"/>
</dbReference>
<keyword evidence="2" id="KW-0802">TPR repeat</keyword>
<dbReference type="AlphaFoldDB" id="A0A7C4V5P2"/>
<sequence>MDFDLKRYLRERYQVTGVVAPGRFESELAKRIGTPKKRKPVLAAWQAYLNRPGREALRSFYGRTLEPGPHRLESLVYALHYPFLQFYARVVPELLPAAGRVLEVGAYTGALVHALALERPELEWHALEPLPEAVARGQAVGRELGVEATWHTAWWEEFETDEPFDVVLLLSVLPEGYLHTGLPAEFDDDAAFYRAFALCERLERLAGVLRPGGLVVYGHGPFLGKHPAGMARLLASMGYEAVERHGSGDYVIVTGRQPERLRDARAHGRSAVVEGGTQQAAGGGRAEASPPAASGQSAEDRDGEDVMAEARALAGQGRWREVEALLARAHEEEALRLRLRALVELGRGSEALEGLGRLTPGPDTLRLRARAYAQAGRDEEALRAAAQLDGEPPPELETVLARFAEKLFRELRAGRPSEVSRRVEFAEDLSPGFLTRELLYLGLDAALAQGLWARAERYARRLYERGELSGAVGLALVQLRIREVDEVERVDRSALEEVEPYLTDAVARGEEPLALVALGRLRFEQGRYQEARRLLEQAARAAKGTAVGAAYRLLAEVLEHVEAPLATVLGAHKRAHAFRPYAPSRLLELAERAVAAGEEVLAREFLGALRETGLAELPRERTADLVRLIEPLEGAWEAFRVLWDALAHTEDAPPEMLAQAYRLSRPFAAAEEAEQALAVYVSALNQHGRAEEALAVLKAEVERRPHALGLLFDLAEQYERLGRFGEAQEVWKRALESAYYREKDLELAREVLRNLLFLNPHDPELELYLSELKATSAKLAELEAAPDALAGQTAESVMATGLPRFSGEYLIVLGGHTQLRSRLKPRLEELGLKVDWFDSDSTTAARESLRRIQSRLARAHGVMIVSSYVGHDLSEPVRAEALARGVPVYITPGRARGVTGLVRALAEFAPEIIKKAIG</sequence>
<dbReference type="SUPFAM" id="SSF48452">
    <property type="entry name" value="TPR-like"/>
    <property type="match status" value="2"/>
</dbReference>
<dbReference type="GO" id="GO:0020037">
    <property type="term" value="F:heme binding"/>
    <property type="evidence" value="ECO:0007669"/>
    <property type="project" value="InterPro"/>
</dbReference>
<dbReference type="InterPro" id="IPR011990">
    <property type="entry name" value="TPR-like_helical_dom_sf"/>
</dbReference>
<keyword evidence="1" id="KW-0677">Repeat</keyword>
<comment type="caution">
    <text evidence="4">The sequence shown here is derived from an EMBL/GenBank/DDBJ whole genome shotgun (WGS) entry which is preliminary data.</text>
</comment>
<evidence type="ECO:0000256" key="1">
    <source>
        <dbReference type="ARBA" id="ARBA00022737"/>
    </source>
</evidence>
<dbReference type="PROSITE" id="PS00191">
    <property type="entry name" value="CYTOCHROME_B5_1"/>
    <property type="match status" value="1"/>
</dbReference>
<organism evidence="4">
    <name type="scientific">Oceanithermus profundus</name>
    <dbReference type="NCBI Taxonomy" id="187137"/>
    <lineage>
        <taxon>Bacteria</taxon>
        <taxon>Thermotogati</taxon>
        <taxon>Deinococcota</taxon>
        <taxon>Deinococci</taxon>
        <taxon>Thermales</taxon>
        <taxon>Thermaceae</taxon>
        <taxon>Oceanithermus</taxon>
    </lineage>
</organism>
<dbReference type="InterPro" id="IPR029063">
    <property type="entry name" value="SAM-dependent_MTases_sf"/>
</dbReference>
<feature type="region of interest" description="Disordered" evidence="3">
    <location>
        <begin position="263"/>
        <end position="305"/>
    </location>
</feature>
<dbReference type="InterPro" id="IPR051012">
    <property type="entry name" value="CellSynth/LPSAsmb/PSIAsmb"/>
</dbReference>
<dbReference type="EMBL" id="DRPZ01000099">
    <property type="protein sequence ID" value="HGY09151.1"/>
    <property type="molecule type" value="Genomic_DNA"/>
</dbReference>
<protein>
    <submittedName>
        <fullName evidence="4">DUF2325 domain-containing protein</fullName>
    </submittedName>
</protein>